<protein>
    <recommendedName>
        <fullName evidence="4">MucR family transcriptional regulator</fullName>
    </recommendedName>
</protein>
<dbReference type="InterPro" id="IPR008807">
    <property type="entry name" value="ROS_MUCR"/>
</dbReference>
<evidence type="ECO:0008006" key="4">
    <source>
        <dbReference type="Google" id="ProtNLM"/>
    </source>
</evidence>
<gene>
    <name evidence="2" type="ORF">GCM10007874_41400</name>
</gene>
<reference evidence="3" key="1">
    <citation type="journal article" date="2019" name="Int. J. Syst. Evol. Microbiol.">
        <title>The Global Catalogue of Microorganisms (GCM) 10K type strain sequencing project: providing services to taxonomists for standard genome sequencing and annotation.</title>
        <authorList>
            <consortium name="The Broad Institute Genomics Platform"/>
            <consortium name="The Broad Institute Genome Sequencing Center for Infectious Disease"/>
            <person name="Wu L."/>
            <person name="Ma J."/>
        </authorList>
    </citation>
    <scope>NUCLEOTIDE SEQUENCE [LARGE SCALE GENOMIC DNA]</scope>
    <source>
        <strain evidence="3">NBRC 101365</strain>
    </source>
</reference>
<evidence type="ECO:0000313" key="3">
    <source>
        <dbReference type="Proteomes" id="UP001156882"/>
    </source>
</evidence>
<accession>A0ABQ6CLB2</accession>
<dbReference type="Gene3D" id="1.10.10.1550">
    <property type="entry name" value="ROS/MUCR transcriptional regulator protein"/>
    <property type="match status" value="1"/>
</dbReference>
<comment type="similarity">
    <text evidence="1">Belongs to the ros/MucR family.</text>
</comment>
<sequence length="90" mass="10181">MREAGWPVPAVPIKKSITPDFLISLEDGKKYKSLKRHLSSSHGMTPEDYRAKWGLPADYPMAAPNYARQRSELAKTMGLGQGRRSIPRRK</sequence>
<dbReference type="InterPro" id="IPR041920">
    <property type="entry name" value="ROS/MUCR_sf"/>
</dbReference>
<dbReference type="EMBL" id="BSPC01000044">
    <property type="protein sequence ID" value="GLS21123.1"/>
    <property type="molecule type" value="Genomic_DNA"/>
</dbReference>
<proteinExistence type="inferred from homology"/>
<evidence type="ECO:0000256" key="1">
    <source>
        <dbReference type="ARBA" id="ARBA00007031"/>
    </source>
</evidence>
<name>A0ABQ6CLB2_9HYPH</name>
<dbReference type="Pfam" id="PF05443">
    <property type="entry name" value="ROS_MUCR"/>
    <property type="match status" value="1"/>
</dbReference>
<comment type="caution">
    <text evidence="2">The sequence shown here is derived from an EMBL/GenBank/DDBJ whole genome shotgun (WGS) entry which is preliminary data.</text>
</comment>
<evidence type="ECO:0000313" key="2">
    <source>
        <dbReference type="EMBL" id="GLS21123.1"/>
    </source>
</evidence>
<organism evidence="2 3">
    <name type="scientific">Labrys miyagiensis</name>
    <dbReference type="NCBI Taxonomy" id="346912"/>
    <lineage>
        <taxon>Bacteria</taxon>
        <taxon>Pseudomonadati</taxon>
        <taxon>Pseudomonadota</taxon>
        <taxon>Alphaproteobacteria</taxon>
        <taxon>Hyphomicrobiales</taxon>
        <taxon>Xanthobacteraceae</taxon>
        <taxon>Labrys</taxon>
    </lineage>
</organism>
<dbReference type="Proteomes" id="UP001156882">
    <property type="component" value="Unassembled WGS sequence"/>
</dbReference>
<keyword evidence="3" id="KW-1185">Reference proteome</keyword>